<evidence type="ECO:0000313" key="2">
    <source>
        <dbReference type="Proteomes" id="UP000014174"/>
    </source>
</evidence>
<evidence type="ECO:0000313" key="1">
    <source>
        <dbReference type="EMBL" id="EOR96151.1"/>
    </source>
</evidence>
<proteinExistence type="predicted"/>
<dbReference type="AlphaFoldDB" id="R9GWP4"/>
<name>R9GWP4_9SPHI</name>
<protein>
    <submittedName>
        <fullName evidence="1">Uncharacterized protein</fullName>
    </submittedName>
</protein>
<sequence length="40" mass="4883">MILENYISNLSAHIQKVKESFTLQRFQYLYGHCIFRVEFD</sequence>
<gene>
    <name evidence="1" type="ORF">ADIARSV_0664</name>
</gene>
<comment type="caution">
    <text evidence="1">The sequence shown here is derived from an EMBL/GenBank/DDBJ whole genome shotgun (WGS) entry which is preliminary data.</text>
</comment>
<keyword evidence="2" id="KW-1185">Reference proteome</keyword>
<reference evidence="1 2" key="1">
    <citation type="journal article" date="2013" name="Genome Announc.">
        <title>Draft Genome Sequence of Arcticibacter svalbardensis Strain MN12-7T, a Member of the Family Sphingobacteriaceae Isolated from an Arctic Soil Sample.</title>
        <authorList>
            <person name="Shivaji S."/>
            <person name="Ara S."/>
            <person name="Prasad S."/>
            <person name="Manasa B.P."/>
            <person name="Begum Z."/>
            <person name="Singh A."/>
            <person name="Kumar Pinnaka A."/>
        </authorList>
    </citation>
    <scope>NUCLEOTIDE SEQUENCE [LARGE SCALE GENOMIC DNA]</scope>
    <source>
        <strain evidence="1 2">MN12-7</strain>
    </source>
</reference>
<organism evidence="1 2">
    <name type="scientific">Arcticibacter svalbardensis MN12-7</name>
    <dbReference type="NCBI Taxonomy" id="1150600"/>
    <lineage>
        <taxon>Bacteria</taxon>
        <taxon>Pseudomonadati</taxon>
        <taxon>Bacteroidota</taxon>
        <taxon>Sphingobacteriia</taxon>
        <taxon>Sphingobacteriales</taxon>
        <taxon>Sphingobacteriaceae</taxon>
        <taxon>Arcticibacter</taxon>
    </lineage>
</organism>
<dbReference type="EMBL" id="AQPN01000023">
    <property type="protein sequence ID" value="EOR96151.1"/>
    <property type="molecule type" value="Genomic_DNA"/>
</dbReference>
<accession>R9GWP4</accession>
<dbReference type="Proteomes" id="UP000014174">
    <property type="component" value="Unassembled WGS sequence"/>
</dbReference>